<feature type="transmembrane region" description="Helical" evidence="9">
    <location>
        <begin position="373"/>
        <end position="392"/>
    </location>
</feature>
<evidence type="ECO:0000256" key="6">
    <source>
        <dbReference type="ARBA" id="ARBA00023136"/>
    </source>
</evidence>
<dbReference type="InterPro" id="IPR013057">
    <property type="entry name" value="AA_transpt_TM"/>
</dbReference>
<feature type="domain" description="Amino acid transporter transmembrane" evidence="10">
    <location>
        <begin position="6"/>
        <end position="392"/>
    </location>
</feature>
<dbReference type="Pfam" id="PF01490">
    <property type="entry name" value="Aa_trans"/>
    <property type="match status" value="1"/>
</dbReference>
<evidence type="ECO:0000256" key="4">
    <source>
        <dbReference type="ARBA" id="ARBA00022970"/>
    </source>
</evidence>
<proteinExistence type="evidence at transcript level"/>
<feature type="transmembrane region" description="Helical" evidence="9">
    <location>
        <begin position="119"/>
        <end position="138"/>
    </location>
</feature>
<feature type="transmembrane region" description="Helical" evidence="9">
    <location>
        <begin position="316"/>
        <end position="334"/>
    </location>
</feature>
<keyword evidence="2" id="KW-0813">Transport</keyword>
<feature type="coiled-coil region" evidence="7">
    <location>
        <begin position="619"/>
        <end position="650"/>
    </location>
</feature>
<dbReference type="PANTHER" id="PTHR22950">
    <property type="entry name" value="AMINO ACID TRANSPORTER"/>
    <property type="match status" value="1"/>
</dbReference>
<feature type="transmembrane region" description="Helical" evidence="9">
    <location>
        <begin position="79"/>
        <end position="99"/>
    </location>
</feature>
<evidence type="ECO:0000256" key="1">
    <source>
        <dbReference type="ARBA" id="ARBA00004141"/>
    </source>
</evidence>
<feature type="transmembrane region" description="Helical" evidence="9">
    <location>
        <begin position="340"/>
        <end position="366"/>
    </location>
</feature>
<feature type="region of interest" description="Disordered" evidence="8">
    <location>
        <begin position="864"/>
        <end position="902"/>
    </location>
</feature>
<name>R4WJA1_RIPPE</name>
<feature type="transmembrane region" description="Helical" evidence="9">
    <location>
        <begin position="184"/>
        <end position="202"/>
    </location>
</feature>
<evidence type="ECO:0000256" key="8">
    <source>
        <dbReference type="SAM" id="MobiDB-lite"/>
    </source>
</evidence>
<feature type="transmembrane region" description="Helical" evidence="9">
    <location>
        <begin position="223"/>
        <end position="247"/>
    </location>
</feature>
<keyword evidence="7" id="KW-0175">Coiled coil</keyword>
<keyword evidence="6 9" id="KW-0472">Membrane</keyword>
<feature type="transmembrane region" description="Helical" evidence="9">
    <location>
        <begin position="31"/>
        <end position="54"/>
    </location>
</feature>
<keyword evidence="5 9" id="KW-1133">Transmembrane helix</keyword>
<reference evidence="11" key="1">
    <citation type="journal article" date="2013" name="PLoS ONE">
        <title>Gene expression in gut symbiotic organ of stinkbug affected by extracellular bacterial symbiont.</title>
        <authorList>
            <person name="Futahashi R."/>
            <person name="Tanaka K."/>
            <person name="Tanahashi M."/>
            <person name="Nikoh N."/>
            <person name="Kikuchi Y."/>
            <person name="Lee B.L."/>
            <person name="Fukatsu T."/>
        </authorList>
    </citation>
    <scope>NUCLEOTIDE SEQUENCE</scope>
    <source>
        <tissue evidence="11">Midgut</tissue>
    </source>
</reference>
<feature type="compositionally biased region" description="Polar residues" evidence="8">
    <location>
        <begin position="888"/>
        <end position="902"/>
    </location>
</feature>
<evidence type="ECO:0000256" key="7">
    <source>
        <dbReference type="SAM" id="Coils"/>
    </source>
</evidence>
<sequence length="902" mass="100158">MGTHTANVITLANSIIGVSVLAMPFCFKQCGIILSVLMLLFSNIITRLACHYLMKSAIMEKRKNFEMLAFRAFGPTGKLIVELCIIGFMLGTCVAYFVIMGDLGPGIIGPMFGVEHPIALRPSVLIGIAVFVVLPLGLLKNIDSLSAVCAATVAFYFCLVLKVVMGEALNHLIVLDWMDKVYYWKPSGILQCIPIFSMALFCQTQLFEIFDSLPSTPLDRMNGVVGSALNMVTLFYISVGFFGYVAYCDQTFTGNLMMNFSPTIVSDVIKIGFLLSVAVSFPLVIFPCRASIYSLFFSKGYEHAQTGSAHIPESRFQCITIVIVTASLVIGLLIPNIEVVLGLVGSTIGVFICVIIPAVIFISLSVKKNNERLVAKFLVGIGLVIMVLGTYANLYATEEAVSGPEIRPMKKDGVPIPPNNLPGVGAILKDLNNVKEFAALPELKPEEIHNKNPPIKKDIVQLDDGKKIRNEKLENPLEVKIIKVGKKEPPVPEEPQDKPVAQLEDNKNVELSLVQNNAKNDDIKPQVKQGLKEELPKIENLLVVNTLEKEPHVKKNNDLDKEKYKMNSNNEKLLESENVLKDRKLPVLKNENDTPSIDKVKGINLVPGIQENNKTNIASDKLKENLIEKIKEHEEAQKKLNEEGIKLLKELKDVVKNENNSLKLVNVKTGVVYNLNTSQLVKPKLEEKVQTENRSMETNILTQKIAQGIPLPLAIKNQSKISVEKEKDTNKKSENEIIEKAPIGRDILEDAKQIREKRDLDDVLKLDSLPTERNEKSGFESQPKASIVKIGKDLEYGEPVKEVHNETESENTLAMLKENLKNCKKNETNVTPQKSNIEKNEKNMDELIKSPFYLSDVKSVLNDSPRLLGDEAGKSNIPEMPKKRDLKSLSSENLVEGKTANS</sequence>
<keyword evidence="4" id="KW-0029">Amino-acid transport</keyword>
<dbReference type="PANTHER" id="PTHR22950:SF646">
    <property type="entry name" value="SODIUM-COUPLED NEUTRAL AMINO ACID TRANSPORTER 10-RELATED"/>
    <property type="match status" value="1"/>
</dbReference>
<evidence type="ECO:0000256" key="9">
    <source>
        <dbReference type="SAM" id="Phobius"/>
    </source>
</evidence>
<dbReference type="EMBL" id="AK417570">
    <property type="protein sequence ID" value="BAN20785.1"/>
    <property type="molecule type" value="mRNA"/>
</dbReference>
<evidence type="ECO:0000256" key="2">
    <source>
        <dbReference type="ARBA" id="ARBA00022448"/>
    </source>
</evidence>
<evidence type="ECO:0000313" key="11">
    <source>
        <dbReference type="EMBL" id="BAN20785.1"/>
    </source>
</evidence>
<feature type="transmembrane region" description="Helical" evidence="9">
    <location>
        <begin position="271"/>
        <end position="296"/>
    </location>
</feature>
<dbReference type="AlphaFoldDB" id="R4WJA1"/>
<dbReference type="GO" id="GO:0015179">
    <property type="term" value="F:L-amino acid transmembrane transporter activity"/>
    <property type="evidence" value="ECO:0007669"/>
    <property type="project" value="TreeGrafter"/>
</dbReference>
<evidence type="ECO:0000256" key="5">
    <source>
        <dbReference type="ARBA" id="ARBA00022989"/>
    </source>
</evidence>
<keyword evidence="3 9" id="KW-0812">Transmembrane</keyword>
<feature type="transmembrane region" description="Helical" evidence="9">
    <location>
        <begin position="7"/>
        <end position="25"/>
    </location>
</feature>
<comment type="subcellular location">
    <subcellularLocation>
        <location evidence="1">Membrane</location>
        <topology evidence="1">Multi-pass membrane protein</topology>
    </subcellularLocation>
</comment>
<feature type="transmembrane region" description="Helical" evidence="9">
    <location>
        <begin position="145"/>
        <end position="164"/>
    </location>
</feature>
<organism evidence="11">
    <name type="scientific">Riptortus pedestris</name>
    <name type="common">Bean bug</name>
    <dbReference type="NCBI Taxonomy" id="329032"/>
    <lineage>
        <taxon>Eukaryota</taxon>
        <taxon>Metazoa</taxon>
        <taxon>Ecdysozoa</taxon>
        <taxon>Arthropoda</taxon>
        <taxon>Hexapoda</taxon>
        <taxon>Insecta</taxon>
        <taxon>Pterygota</taxon>
        <taxon>Neoptera</taxon>
        <taxon>Paraneoptera</taxon>
        <taxon>Hemiptera</taxon>
        <taxon>Heteroptera</taxon>
        <taxon>Panheteroptera</taxon>
        <taxon>Pentatomomorpha</taxon>
        <taxon>Coreoidea</taxon>
        <taxon>Alydidae</taxon>
        <taxon>Riptortus</taxon>
    </lineage>
</organism>
<protein>
    <submittedName>
        <fullName evidence="11">Amino acid transporter</fullName>
    </submittedName>
</protein>
<accession>R4WJA1</accession>
<evidence type="ECO:0000259" key="10">
    <source>
        <dbReference type="Pfam" id="PF01490"/>
    </source>
</evidence>
<evidence type="ECO:0000256" key="3">
    <source>
        <dbReference type="ARBA" id="ARBA00022692"/>
    </source>
</evidence>
<dbReference type="GO" id="GO:0016020">
    <property type="term" value="C:membrane"/>
    <property type="evidence" value="ECO:0007669"/>
    <property type="project" value="UniProtKB-SubCell"/>
</dbReference>